<dbReference type="PANTHER" id="PTHR43201">
    <property type="entry name" value="ACYL-COA SYNTHETASE"/>
    <property type="match status" value="1"/>
</dbReference>
<keyword evidence="2" id="KW-0436">Ligase</keyword>
<dbReference type="Gene3D" id="3.30.300.30">
    <property type="match status" value="1"/>
</dbReference>
<evidence type="ECO:0000313" key="6">
    <source>
        <dbReference type="EMBL" id="MFC4584550.1"/>
    </source>
</evidence>
<dbReference type="InterPro" id="IPR045851">
    <property type="entry name" value="AMP-bd_C_sf"/>
</dbReference>
<dbReference type="EMBL" id="JBHSFN010000001">
    <property type="protein sequence ID" value="MFC4584550.1"/>
    <property type="molecule type" value="Genomic_DNA"/>
</dbReference>
<sequence length="578" mass="60543">MVPDGGSAGGVPDWGTIPRMLRDQAARHPGVTVIADGDTRLTLAGLRDRAALIARGLMALGVERGDRVAIWGLNDVHWAAGAYGIWDAGAVIVPLSSRYKGIEAAEVLRATGARVLIMGDNLDGAPPFAEVLALAAGAHVPAPPHGRAYGGPDDGDDADGGRPYAGLPELRHAIVPEGLPHPGALQPSAVLSAAARVSERAAEERALGLRPEDLCEIMSTSGTTGTPKGVMLDHGQVVRGYWDWAEIVTLAEGDRYPVIAPFAHGFGLNAGLVAGVMRGATLIPVRTFTPGGFRELVQEGRITILAGAPTLFHRLLDEVDLTGHSVRVAICGAAAVPAELIHRLLREAGLERVINAYGLMEGTVVSMTRAGDPVEVIASSTGRPVPGIEVRVVGDDGRDVPAGERGEILQRGYGVMRGYWGEPDKTAEVIEDGWLHTGDIGTLDGDGNLAVVDRKKELFIVNGFNVSPAEVEGLLLHRRDLAQAAVVGVPDERSGEAGRAFVVPRPGAAPDPAEIIGWARGNMSNYKVPRRVFVVDALPVNANGKVDKARLRAEAAERDRGNGSSPSKTGEDPPPGAG</sequence>
<dbReference type="Gene3D" id="3.40.50.980">
    <property type="match status" value="1"/>
</dbReference>
<dbReference type="InterPro" id="IPR042099">
    <property type="entry name" value="ANL_N_sf"/>
</dbReference>
<organism evidence="6 7">
    <name type="scientific">Sphaerisporangium corydalis</name>
    <dbReference type="NCBI Taxonomy" id="1441875"/>
    <lineage>
        <taxon>Bacteria</taxon>
        <taxon>Bacillati</taxon>
        <taxon>Actinomycetota</taxon>
        <taxon>Actinomycetes</taxon>
        <taxon>Streptosporangiales</taxon>
        <taxon>Streptosporangiaceae</taxon>
        <taxon>Sphaerisporangium</taxon>
    </lineage>
</organism>
<dbReference type="InterPro" id="IPR025110">
    <property type="entry name" value="AMP-bd_C"/>
</dbReference>
<dbReference type="InterPro" id="IPR000873">
    <property type="entry name" value="AMP-dep_synth/lig_dom"/>
</dbReference>
<dbReference type="PANTHER" id="PTHR43201:SF5">
    <property type="entry name" value="MEDIUM-CHAIN ACYL-COA LIGASE ACSF2, MITOCHONDRIAL"/>
    <property type="match status" value="1"/>
</dbReference>
<name>A0ABV9E4U8_9ACTN</name>
<evidence type="ECO:0000256" key="3">
    <source>
        <dbReference type="SAM" id="MobiDB-lite"/>
    </source>
</evidence>
<dbReference type="Pfam" id="PF13193">
    <property type="entry name" value="AMP-binding_C"/>
    <property type="match status" value="1"/>
</dbReference>
<evidence type="ECO:0000259" key="4">
    <source>
        <dbReference type="Pfam" id="PF00501"/>
    </source>
</evidence>
<evidence type="ECO:0000256" key="1">
    <source>
        <dbReference type="ARBA" id="ARBA00006432"/>
    </source>
</evidence>
<evidence type="ECO:0000256" key="2">
    <source>
        <dbReference type="ARBA" id="ARBA00022598"/>
    </source>
</evidence>
<keyword evidence="7" id="KW-1185">Reference proteome</keyword>
<comment type="caution">
    <text evidence="6">The sequence shown here is derived from an EMBL/GenBank/DDBJ whole genome shotgun (WGS) entry which is preliminary data.</text>
</comment>
<protein>
    <submittedName>
        <fullName evidence="6">AMP-binding protein</fullName>
    </submittedName>
</protein>
<comment type="similarity">
    <text evidence="1">Belongs to the ATP-dependent AMP-binding enzyme family.</text>
</comment>
<proteinExistence type="inferred from homology"/>
<dbReference type="Gene3D" id="3.40.50.12780">
    <property type="entry name" value="N-terminal domain of ligase-like"/>
    <property type="match status" value="1"/>
</dbReference>
<evidence type="ECO:0000313" key="7">
    <source>
        <dbReference type="Proteomes" id="UP001595891"/>
    </source>
</evidence>
<accession>A0ABV9E4U8</accession>
<dbReference type="Pfam" id="PF00501">
    <property type="entry name" value="AMP-binding"/>
    <property type="match status" value="1"/>
</dbReference>
<evidence type="ECO:0000259" key="5">
    <source>
        <dbReference type="Pfam" id="PF13193"/>
    </source>
</evidence>
<gene>
    <name evidence="6" type="ORF">ACFO8L_00600</name>
</gene>
<feature type="region of interest" description="Disordered" evidence="3">
    <location>
        <begin position="549"/>
        <end position="578"/>
    </location>
</feature>
<feature type="compositionally biased region" description="Basic and acidic residues" evidence="3">
    <location>
        <begin position="549"/>
        <end position="561"/>
    </location>
</feature>
<reference evidence="7" key="1">
    <citation type="journal article" date="2019" name="Int. J. Syst. Evol. Microbiol.">
        <title>The Global Catalogue of Microorganisms (GCM) 10K type strain sequencing project: providing services to taxonomists for standard genome sequencing and annotation.</title>
        <authorList>
            <consortium name="The Broad Institute Genomics Platform"/>
            <consortium name="The Broad Institute Genome Sequencing Center for Infectious Disease"/>
            <person name="Wu L."/>
            <person name="Ma J."/>
        </authorList>
    </citation>
    <scope>NUCLEOTIDE SEQUENCE [LARGE SCALE GENOMIC DNA]</scope>
    <source>
        <strain evidence="7">CCUG 49560</strain>
    </source>
</reference>
<dbReference type="SUPFAM" id="SSF56801">
    <property type="entry name" value="Acetyl-CoA synthetase-like"/>
    <property type="match status" value="1"/>
</dbReference>
<feature type="domain" description="AMP-dependent synthetase/ligase" evidence="4">
    <location>
        <begin position="22"/>
        <end position="420"/>
    </location>
</feature>
<dbReference type="RefSeq" id="WP_262841854.1">
    <property type="nucleotide sequence ID" value="NZ_JANZYP010000007.1"/>
</dbReference>
<dbReference type="Proteomes" id="UP001595891">
    <property type="component" value="Unassembled WGS sequence"/>
</dbReference>
<feature type="domain" description="AMP-binding enzyme C-terminal" evidence="5">
    <location>
        <begin position="470"/>
        <end position="545"/>
    </location>
</feature>